<accession>A0A8S5UZZ5</accession>
<sequence length="401" mass="45498">MLRSAWTLRLRQGRGQWWKVCGHHRIFESLGGEGLMATRRMFTKSVTDDDHFMEMSSSAQALYLHLSMAADDDGFCNQVSASMFKAHASVSDLETLLKCRYIYQFENGVIVIKHWRMANALRKDRYTQTRFKEELSLLTLEANGAYTVDDNVAEKSGYNVVPKWLPDGCHVVADCLPQDRLGKDSVGKDRLEEDISTGSKEPVCRTSDVRRIVAAWNDTGLTQVMKVTAETKRGRALKARIRENGVDGVLKAIENVKNSPFLKGKNKRGFVASFDWLITSPDNFQKTLEGNYTQEFVPENDAPTVDHASEAYQIAQYLAQEKARDTPGRAQPTEAEMQKQAVALNELHEQNGVAWETVDNVLYFALNSQWWGKNVQSTYDLKRYFNEIFADMVKEQGAVKE</sequence>
<proteinExistence type="predicted"/>
<dbReference type="EMBL" id="BK016176">
    <property type="protein sequence ID" value="DAG00074.1"/>
    <property type="molecule type" value="Genomic_DNA"/>
</dbReference>
<organism evidence="1">
    <name type="scientific">Siphoviridae sp. ctBeL15</name>
    <dbReference type="NCBI Taxonomy" id="2825374"/>
    <lineage>
        <taxon>Viruses</taxon>
        <taxon>Duplodnaviria</taxon>
        <taxon>Heunggongvirae</taxon>
        <taxon>Uroviricota</taxon>
        <taxon>Caudoviricetes</taxon>
    </lineage>
</organism>
<evidence type="ECO:0000313" key="1">
    <source>
        <dbReference type="EMBL" id="DAG00074.1"/>
    </source>
</evidence>
<name>A0A8S5UZZ5_9CAUD</name>
<protein>
    <submittedName>
        <fullName evidence="1">Uncharacterized protein</fullName>
    </submittedName>
</protein>
<reference evidence="1" key="1">
    <citation type="journal article" date="2021" name="Proc. Natl. Acad. Sci. U.S.A.">
        <title>A Catalog of Tens of Thousands of Viruses from Human Metagenomes Reveals Hidden Associations with Chronic Diseases.</title>
        <authorList>
            <person name="Tisza M.J."/>
            <person name="Buck C.B."/>
        </authorList>
    </citation>
    <scope>NUCLEOTIDE SEQUENCE</scope>
    <source>
        <strain evidence="1">CtBeL15</strain>
    </source>
</reference>